<keyword evidence="5" id="KW-1185">Reference proteome</keyword>
<feature type="compositionally biased region" description="Low complexity" evidence="1">
    <location>
        <begin position="109"/>
        <end position="131"/>
    </location>
</feature>
<protein>
    <recommendedName>
        <fullName evidence="3">OmpA-like domain-containing protein</fullName>
    </recommendedName>
</protein>
<feature type="compositionally biased region" description="Low complexity" evidence="1">
    <location>
        <begin position="285"/>
        <end position="299"/>
    </location>
</feature>
<dbReference type="Pfam" id="PF00691">
    <property type="entry name" value="OmpA"/>
    <property type="match status" value="1"/>
</dbReference>
<evidence type="ECO:0000313" key="4">
    <source>
        <dbReference type="EMBL" id="MBE1237249.1"/>
    </source>
</evidence>
<feature type="compositionally biased region" description="Low complexity" evidence="1">
    <location>
        <begin position="143"/>
        <end position="162"/>
    </location>
</feature>
<feature type="compositionally biased region" description="Basic and acidic residues" evidence="1">
    <location>
        <begin position="216"/>
        <end position="228"/>
    </location>
</feature>
<dbReference type="SUPFAM" id="SSF103088">
    <property type="entry name" value="OmpA-like"/>
    <property type="match status" value="1"/>
</dbReference>
<feature type="signal peptide" evidence="2">
    <location>
        <begin position="1"/>
        <end position="22"/>
    </location>
</feature>
<feature type="compositionally biased region" description="Basic and acidic residues" evidence="1">
    <location>
        <begin position="300"/>
        <end position="309"/>
    </location>
</feature>
<dbReference type="EMBL" id="JACZHT010000004">
    <property type="protein sequence ID" value="MBE1237249.1"/>
    <property type="molecule type" value="Genomic_DNA"/>
</dbReference>
<gene>
    <name evidence="4" type="ORF">IHV25_06270</name>
</gene>
<feature type="region of interest" description="Disordered" evidence="1">
    <location>
        <begin position="74"/>
        <end position="327"/>
    </location>
</feature>
<organism evidence="4 5">
    <name type="scientific">Phaeovibrio sulfidiphilus</name>
    <dbReference type="NCBI Taxonomy" id="1220600"/>
    <lineage>
        <taxon>Bacteria</taxon>
        <taxon>Pseudomonadati</taxon>
        <taxon>Pseudomonadota</taxon>
        <taxon>Alphaproteobacteria</taxon>
        <taxon>Rhodospirillales</taxon>
        <taxon>Rhodospirillaceae</taxon>
        <taxon>Phaeovibrio</taxon>
    </lineage>
</organism>
<reference evidence="4" key="1">
    <citation type="submission" date="2020-10" db="EMBL/GenBank/DDBJ databases">
        <title>Genome sequence of the unusual species of purple photosynthetic bacteria, Phaeovibrio sulfidiphilus DSM 23193, type strain.</title>
        <authorList>
            <person name="Kyndt J.A."/>
            <person name="Meyer T.E."/>
        </authorList>
    </citation>
    <scope>NUCLEOTIDE SEQUENCE</scope>
    <source>
        <strain evidence="4">DSM 23193</strain>
    </source>
</reference>
<feature type="compositionally biased region" description="Low complexity" evidence="1">
    <location>
        <begin position="457"/>
        <end position="472"/>
    </location>
</feature>
<dbReference type="Proteomes" id="UP000631034">
    <property type="component" value="Unassembled WGS sequence"/>
</dbReference>
<dbReference type="Gene3D" id="3.30.1330.60">
    <property type="entry name" value="OmpA-like domain"/>
    <property type="match status" value="1"/>
</dbReference>
<feature type="compositionally biased region" description="Pro residues" evidence="1">
    <location>
        <begin position="180"/>
        <end position="198"/>
    </location>
</feature>
<feature type="domain" description="OmpA-like" evidence="3">
    <location>
        <begin position="501"/>
        <end position="581"/>
    </location>
</feature>
<feature type="chain" id="PRO_5035236693" description="OmpA-like domain-containing protein" evidence="2">
    <location>
        <begin position="23"/>
        <end position="596"/>
    </location>
</feature>
<dbReference type="PRINTS" id="PR01217">
    <property type="entry name" value="PRICHEXTENSN"/>
</dbReference>
<dbReference type="InterPro" id="IPR006665">
    <property type="entry name" value="OmpA-like"/>
</dbReference>
<dbReference type="InterPro" id="IPR036737">
    <property type="entry name" value="OmpA-like_sf"/>
</dbReference>
<comment type="caution">
    <text evidence="4">The sequence shown here is derived from an EMBL/GenBank/DDBJ whole genome shotgun (WGS) entry which is preliminary data.</text>
</comment>
<dbReference type="AlphaFoldDB" id="A0A8J7CDS9"/>
<name>A0A8J7CDS9_9PROT</name>
<proteinExistence type="predicted"/>
<evidence type="ECO:0000256" key="2">
    <source>
        <dbReference type="SAM" id="SignalP"/>
    </source>
</evidence>
<feature type="region of interest" description="Disordered" evidence="1">
    <location>
        <begin position="378"/>
        <end position="483"/>
    </location>
</feature>
<evidence type="ECO:0000256" key="1">
    <source>
        <dbReference type="SAM" id="MobiDB-lite"/>
    </source>
</evidence>
<accession>A0A8J7CDS9</accession>
<dbReference type="RefSeq" id="WP_192534263.1">
    <property type="nucleotide sequence ID" value="NZ_JACZHT010000004.1"/>
</dbReference>
<feature type="compositionally biased region" description="Low complexity" evidence="1">
    <location>
        <begin position="391"/>
        <end position="406"/>
    </location>
</feature>
<evidence type="ECO:0000313" key="5">
    <source>
        <dbReference type="Proteomes" id="UP000631034"/>
    </source>
</evidence>
<evidence type="ECO:0000259" key="3">
    <source>
        <dbReference type="Pfam" id="PF00691"/>
    </source>
</evidence>
<feature type="compositionally biased region" description="Low complexity" evidence="1">
    <location>
        <begin position="435"/>
        <end position="449"/>
    </location>
</feature>
<sequence length="596" mass="59958">MTVVTSRILRLFAVSASLPLLATLPSDAGAAWNADVRSVLPAGGPSLVVPVNDGGLLMPDGRYPNSYGPSELGYYDFGPEGSDARPPSRGPVSRSFLPGSQPNAHRSRSSGPGAGSAAPSAAASEPVSAPRTVSERPDPPAERVPAVVPPASAAPSAASRYPAPAPAPEPEDMAASAEPEPTPAPPAAPAAPEPPPVSRPSSASPLVAPPSPPEVPDLRSLPRSEPIRRPPVAEAPPAAPVAPPAVTAAPEAPPSQPVARAPAPAPDIQPFLDGEAALPPLALFPSVSPPAVAVPGTASERVHKARQEAGPEPVAETPPPAPVVERKVYEPGPPLVMGMMSLDQLDDPVIPGMSITAQTPLPGRAMTVAPGYQKDAMDMTLPGSAAPEAPSRAPDGAATGAAAVPPASAPDRDPVSAPSASSSQITGAIGIPGVSRPAPQSPAPQSQAPGPVPLVPDPASSAAPVAPAVTAAPEPPAVDPAAGSSAAAPVEVAKAVVEYTPEATAIPESDVALLERFAALVLENGERRLLIQAYAGANDETGPNRARRVSLTRALAIRTFMLGRGVPGDRIEVRALGEQGARDGKPDRTDVIVMSR</sequence>
<keyword evidence="2" id="KW-0732">Signal</keyword>
<feature type="compositionally biased region" description="Pro residues" evidence="1">
    <location>
        <begin position="233"/>
        <end position="243"/>
    </location>
</feature>